<dbReference type="PANTHER" id="PTHR46696:SF6">
    <property type="entry name" value="P450, PUTATIVE (EUROFUNG)-RELATED"/>
    <property type="match status" value="1"/>
</dbReference>
<dbReference type="GO" id="GO:0004497">
    <property type="term" value="F:monooxygenase activity"/>
    <property type="evidence" value="ECO:0007669"/>
    <property type="project" value="UniProtKB-KW"/>
</dbReference>
<keyword evidence="2" id="KW-0503">Monooxygenase</keyword>
<accession>A0A101TI75</accession>
<dbReference type="AlphaFoldDB" id="A0A101TI75"/>
<evidence type="ECO:0000256" key="1">
    <source>
        <dbReference type="ARBA" id="ARBA00010617"/>
    </source>
</evidence>
<dbReference type="SUPFAM" id="SSF48264">
    <property type="entry name" value="Cytochrome P450"/>
    <property type="match status" value="1"/>
</dbReference>
<keyword evidence="4" id="KW-1185">Reference proteome</keyword>
<keyword evidence="2" id="KW-0408">Iron</keyword>
<reference evidence="3 4" key="1">
    <citation type="submission" date="2015-10" db="EMBL/GenBank/DDBJ databases">
        <title>Draft genome sequence of Streptomyces caeruleatus NRRL B-24802, type strain for the species Streptomyces caeruleatus.</title>
        <authorList>
            <person name="Ruckert C."/>
            <person name="Winkler A."/>
            <person name="Kalinowski J."/>
            <person name="Kampfer P."/>
            <person name="Glaeser S."/>
        </authorList>
    </citation>
    <scope>NUCLEOTIDE SEQUENCE [LARGE SCALE GENOMIC DNA]</scope>
    <source>
        <strain evidence="3 4">NRRL B-24802</strain>
    </source>
</reference>
<evidence type="ECO:0000313" key="4">
    <source>
        <dbReference type="Proteomes" id="UP000053429"/>
    </source>
</evidence>
<dbReference type="InterPro" id="IPR036396">
    <property type="entry name" value="Cyt_P450_sf"/>
</dbReference>
<keyword evidence="2" id="KW-0349">Heme</keyword>
<dbReference type="Proteomes" id="UP000053429">
    <property type="component" value="Unassembled WGS sequence"/>
</dbReference>
<dbReference type="InterPro" id="IPR002397">
    <property type="entry name" value="Cyt_P450_B"/>
</dbReference>
<dbReference type="Gene3D" id="1.10.630.10">
    <property type="entry name" value="Cytochrome P450"/>
    <property type="match status" value="1"/>
</dbReference>
<dbReference type="Pfam" id="PF00067">
    <property type="entry name" value="p450"/>
    <property type="match status" value="1"/>
</dbReference>
<dbReference type="GO" id="GO:0020037">
    <property type="term" value="F:heme binding"/>
    <property type="evidence" value="ECO:0007669"/>
    <property type="project" value="InterPro"/>
</dbReference>
<name>A0A101TI75_9ACTN</name>
<dbReference type="PANTHER" id="PTHR46696">
    <property type="entry name" value="P450, PUTATIVE (EUROFUNG)-RELATED"/>
    <property type="match status" value="1"/>
</dbReference>
<keyword evidence="2" id="KW-0560">Oxidoreductase</keyword>
<keyword evidence="2" id="KW-0479">Metal-binding</keyword>
<dbReference type="EMBL" id="LMWY01000058">
    <property type="protein sequence ID" value="KUN92515.1"/>
    <property type="molecule type" value="Genomic_DNA"/>
</dbReference>
<organism evidence="3 4">
    <name type="scientific">Streptomyces caeruleatus</name>
    <dbReference type="NCBI Taxonomy" id="661399"/>
    <lineage>
        <taxon>Bacteria</taxon>
        <taxon>Bacillati</taxon>
        <taxon>Actinomycetota</taxon>
        <taxon>Actinomycetes</taxon>
        <taxon>Kitasatosporales</taxon>
        <taxon>Streptomycetaceae</taxon>
        <taxon>Streptomyces</taxon>
    </lineage>
</organism>
<dbReference type="PRINTS" id="PR00359">
    <property type="entry name" value="BP450"/>
</dbReference>
<evidence type="ECO:0008006" key="5">
    <source>
        <dbReference type="Google" id="ProtNLM"/>
    </source>
</evidence>
<sequence length="435" mass="47674">MAMSVGSGQLHEGRPFDPYDAHRDDPYSFLADITEPVFYAPLLNAWCVTRREDMVAVLRDDRNFSARDHNPRSSVELPEDVSRMLRTWRGAGALAVGSLDPPEHTRIREVLNVGFTPARVRAFEPTVRSIAADLAERTAVAAEFDFITAFAVPYALEVICRRLGIPDEYLDRLRTWSEQRIELMMLQSYTDPDPLREYARGLMEFGAFARSLAQERLVSPQDDLISELLHDGKAGRTLTADEVSVQIPTLVFAGHMTCAEALGTIFYQQLQAPGGWAEVVDGTIAPRDLVEEGLRIDSPLAGMYRTALHDVVVGDVHLAAGSRLLLLYGAAGRDSRAHACPAGFSPGSESASHLAFGHGIHFCLGAGFARMELEVAIQALAARMPDLTLAPGPPPCHRPVFPLRALSELRVRQRRRVAGRSSGDLGDTLAPAELT</sequence>
<comment type="caution">
    <text evidence="3">The sequence shown here is derived from an EMBL/GenBank/DDBJ whole genome shotgun (WGS) entry which is preliminary data.</text>
</comment>
<evidence type="ECO:0000256" key="2">
    <source>
        <dbReference type="RuleBase" id="RU000461"/>
    </source>
</evidence>
<dbReference type="OrthoDB" id="3807506at2"/>
<evidence type="ECO:0000313" key="3">
    <source>
        <dbReference type="EMBL" id="KUN92515.1"/>
    </source>
</evidence>
<protein>
    <recommendedName>
        <fullName evidence="5">Cytochrome</fullName>
    </recommendedName>
</protein>
<gene>
    <name evidence="3" type="ORF">AQJ67_40225</name>
</gene>
<proteinExistence type="inferred from homology"/>
<dbReference type="STRING" id="661399.AQJ67_40225"/>
<dbReference type="GO" id="GO:0016705">
    <property type="term" value="F:oxidoreductase activity, acting on paired donors, with incorporation or reduction of molecular oxygen"/>
    <property type="evidence" value="ECO:0007669"/>
    <property type="project" value="InterPro"/>
</dbReference>
<dbReference type="InterPro" id="IPR001128">
    <property type="entry name" value="Cyt_P450"/>
</dbReference>
<dbReference type="PROSITE" id="PS00086">
    <property type="entry name" value="CYTOCHROME_P450"/>
    <property type="match status" value="1"/>
</dbReference>
<dbReference type="InterPro" id="IPR017972">
    <property type="entry name" value="Cyt_P450_CS"/>
</dbReference>
<comment type="similarity">
    <text evidence="1 2">Belongs to the cytochrome P450 family.</text>
</comment>
<dbReference type="GO" id="GO:0005506">
    <property type="term" value="F:iron ion binding"/>
    <property type="evidence" value="ECO:0007669"/>
    <property type="project" value="InterPro"/>
</dbReference>